<feature type="domain" description="Protein kinase" evidence="1">
    <location>
        <begin position="1"/>
        <end position="282"/>
    </location>
</feature>
<evidence type="ECO:0000313" key="3">
    <source>
        <dbReference type="Proteomes" id="UP000190961"/>
    </source>
</evidence>
<name>A0A1T5M6S4_9BACT</name>
<dbReference type="PROSITE" id="PS50011">
    <property type="entry name" value="PROTEIN_KINASE_DOM"/>
    <property type="match status" value="1"/>
</dbReference>
<dbReference type="InterPro" id="IPR011009">
    <property type="entry name" value="Kinase-like_dom_sf"/>
</dbReference>
<organism evidence="2 3">
    <name type="scientific">Ohtaekwangia koreensis</name>
    <dbReference type="NCBI Taxonomy" id="688867"/>
    <lineage>
        <taxon>Bacteria</taxon>
        <taxon>Pseudomonadati</taxon>
        <taxon>Bacteroidota</taxon>
        <taxon>Cytophagia</taxon>
        <taxon>Cytophagales</taxon>
        <taxon>Fulvivirgaceae</taxon>
        <taxon>Ohtaekwangia</taxon>
    </lineage>
</organism>
<evidence type="ECO:0000313" key="2">
    <source>
        <dbReference type="EMBL" id="SKC83926.1"/>
    </source>
</evidence>
<proteinExistence type="predicted"/>
<dbReference type="AlphaFoldDB" id="A0A1T5M6S4"/>
<evidence type="ECO:0000259" key="1">
    <source>
        <dbReference type="PROSITE" id="PS50011"/>
    </source>
</evidence>
<dbReference type="STRING" id="688867.SAMN05660236_4593"/>
<dbReference type="InterPro" id="IPR000719">
    <property type="entry name" value="Prot_kinase_dom"/>
</dbReference>
<reference evidence="2 3" key="1">
    <citation type="submission" date="2017-02" db="EMBL/GenBank/DDBJ databases">
        <authorList>
            <person name="Peterson S.W."/>
        </authorList>
    </citation>
    <scope>NUCLEOTIDE SEQUENCE [LARGE SCALE GENOMIC DNA]</scope>
    <source>
        <strain evidence="2 3">DSM 25262</strain>
    </source>
</reference>
<dbReference type="PROSITE" id="PS00109">
    <property type="entry name" value="PROTEIN_KINASE_TYR"/>
    <property type="match status" value="1"/>
</dbReference>
<gene>
    <name evidence="2" type="ORF">SAMN05660236_4593</name>
</gene>
<dbReference type="RefSeq" id="WP_079689103.1">
    <property type="nucleotide sequence ID" value="NZ_FUZU01000003.1"/>
</dbReference>
<dbReference type="GO" id="GO:0005524">
    <property type="term" value="F:ATP binding"/>
    <property type="evidence" value="ECO:0007669"/>
    <property type="project" value="InterPro"/>
</dbReference>
<keyword evidence="2" id="KW-0808">Transferase</keyword>
<dbReference type="Gene3D" id="1.10.510.10">
    <property type="entry name" value="Transferase(Phosphotransferase) domain 1"/>
    <property type="match status" value="1"/>
</dbReference>
<dbReference type="Pfam" id="PF06293">
    <property type="entry name" value="Kdo"/>
    <property type="match status" value="1"/>
</dbReference>
<sequence length="282" mass="32743">MKSYKISSEFSDSKEFVVNLPERFDHLGGLVIKDNRNVVKKVDTHHGTFVVKSFAGMYFFNRLAYSLFRKSKASRSYIYSEMLNEKGIATPAPVAWVNSYTCGLLTQSYFVSVYEPHQTLEEILKHGSMQDESKKEELYHNLAEFTSRLHSLGIYHEDFSMGNILVIPTSNGYQFSLVDLNRIKFQNIGYRKGVRNFVKLGIPQEDMNLLLSKYAILSQQSPERSINLFWKDKKRSSLLRKFRKRIRSYTVAPLERLLAGKAFLIFFDQLQTFIDVYSISMT</sequence>
<accession>A0A1T5M6S4</accession>
<keyword evidence="2" id="KW-0418">Kinase</keyword>
<dbReference type="GO" id="GO:0004672">
    <property type="term" value="F:protein kinase activity"/>
    <property type="evidence" value="ECO:0007669"/>
    <property type="project" value="InterPro"/>
</dbReference>
<dbReference type="OrthoDB" id="9773772at2"/>
<dbReference type="Proteomes" id="UP000190961">
    <property type="component" value="Unassembled WGS sequence"/>
</dbReference>
<protein>
    <submittedName>
        <fullName evidence="2">Lipopolysaccharide kinase (Kdo/WaaP) family protein</fullName>
    </submittedName>
</protein>
<keyword evidence="3" id="KW-1185">Reference proteome</keyword>
<dbReference type="InterPro" id="IPR008266">
    <property type="entry name" value="Tyr_kinase_AS"/>
</dbReference>
<dbReference type="SUPFAM" id="SSF56112">
    <property type="entry name" value="Protein kinase-like (PK-like)"/>
    <property type="match status" value="1"/>
</dbReference>
<dbReference type="EMBL" id="FUZU01000003">
    <property type="protein sequence ID" value="SKC83926.1"/>
    <property type="molecule type" value="Genomic_DNA"/>
</dbReference>